<name>V9VWG0_9RHOB</name>
<evidence type="ECO:0000259" key="3">
    <source>
        <dbReference type="Pfam" id="PF03807"/>
    </source>
</evidence>
<dbReference type="Gene3D" id="3.40.50.720">
    <property type="entry name" value="NAD(P)-binding Rossmann-like Domain"/>
    <property type="match status" value="1"/>
</dbReference>
<dbReference type="PATRIC" id="fig|999552.6.peg.3580"/>
<dbReference type="STRING" id="999552.METH_18065"/>
<dbReference type="Pfam" id="PF03807">
    <property type="entry name" value="F420_oxidored"/>
    <property type="match status" value="1"/>
</dbReference>
<dbReference type="RefSeq" id="WP_024091755.1">
    <property type="nucleotide sequence ID" value="NC_023135.1"/>
</dbReference>
<evidence type="ECO:0000313" key="5">
    <source>
        <dbReference type="Proteomes" id="UP000018780"/>
    </source>
</evidence>
<dbReference type="KEGG" id="lmd:METH_18065"/>
<gene>
    <name evidence="4" type="ORF">METH_18065</name>
</gene>
<dbReference type="InterPro" id="IPR036291">
    <property type="entry name" value="NAD(P)-bd_dom_sf"/>
</dbReference>
<keyword evidence="2" id="KW-0560">Oxidoreductase</keyword>
<dbReference type="EMBL" id="CP006773">
    <property type="protein sequence ID" value="AHD02263.1"/>
    <property type="molecule type" value="Genomic_DNA"/>
</dbReference>
<sequence>MRLGFLGCGTIASAVVRGLAGKGHQITVSERSKAHSAMLAKAFGDVTAAGNQAVIDASDVIFLGLLAETAEGILKELAFREDQRVISFMAGADLCRVAELTAPAEAASVMIPFPGIALGGSPVMVLGDTALVGWIFEPDNRVFALQDGAELNAYLSAQAVLSPAVRLVGDAAEWLGNRVSDKAQGEAFLRMLVSTSLQASGCAELIDALNTPEGYNQRLRLHMEKAGLRTSLAEGLSAIEH</sequence>
<evidence type="ECO:0000256" key="2">
    <source>
        <dbReference type="ARBA" id="ARBA00023002"/>
    </source>
</evidence>
<dbReference type="PANTHER" id="PTHR11645:SF0">
    <property type="entry name" value="PYRROLINE-5-CARBOXYLATE REDUCTASE 3"/>
    <property type="match status" value="1"/>
</dbReference>
<protein>
    <submittedName>
        <fullName evidence="4">Pyrroline-5-carboxylate reductase</fullName>
    </submittedName>
</protein>
<keyword evidence="5" id="KW-1185">Reference proteome</keyword>
<evidence type="ECO:0000256" key="1">
    <source>
        <dbReference type="ARBA" id="ARBA00005525"/>
    </source>
</evidence>
<proteinExistence type="inferred from homology"/>
<accession>V9VWG0</accession>
<dbReference type="OrthoDB" id="9805754at2"/>
<dbReference type="HOGENOM" id="CLU_066353_0_0_5"/>
<dbReference type="GO" id="GO:0055129">
    <property type="term" value="P:L-proline biosynthetic process"/>
    <property type="evidence" value="ECO:0007669"/>
    <property type="project" value="TreeGrafter"/>
</dbReference>
<dbReference type="GO" id="GO:0004735">
    <property type="term" value="F:pyrroline-5-carboxylate reductase activity"/>
    <property type="evidence" value="ECO:0007669"/>
    <property type="project" value="TreeGrafter"/>
</dbReference>
<dbReference type="InterPro" id="IPR028939">
    <property type="entry name" value="P5C_Rdtase_cat_N"/>
</dbReference>
<dbReference type="SUPFAM" id="SSF51735">
    <property type="entry name" value="NAD(P)-binding Rossmann-fold domains"/>
    <property type="match status" value="1"/>
</dbReference>
<dbReference type="Proteomes" id="UP000018780">
    <property type="component" value="Chromosome"/>
</dbReference>
<dbReference type="PANTHER" id="PTHR11645">
    <property type="entry name" value="PYRROLINE-5-CARBOXYLATE REDUCTASE"/>
    <property type="match status" value="1"/>
</dbReference>
<dbReference type="AlphaFoldDB" id="V9VWG0"/>
<organism evidence="4 5">
    <name type="scientific">Leisingera methylohalidivorans DSM 14336</name>
    <dbReference type="NCBI Taxonomy" id="999552"/>
    <lineage>
        <taxon>Bacteria</taxon>
        <taxon>Pseudomonadati</taxon>
        <taxon>Pseudomonadota</taxon>
        <taxon>Alphaproteobacteria</taxon>
        <taxon>Rhodobacterales</taxon>
        <taxon>Roseobacteraceae</taxon>
        <taxon>Leisingera</taxon>
    </lineage>
</organism>
<comment type="similarity">
    <text evidence="1">Belongs to the pyrroline-5-carboxylate reductase family.</text>
</comment>
<evidence type="ECO:0000313" key="4">
    <source>
        <dbReference type="EMBL" id="AHD02263.1"/>
    </source>
</evidence>
<feature type="domain" description="Pyrroline-5-carboxylate reductase catalytic N-terminal" evidence="3">
    <location>
        <begin position="2"/>
        <end position="91"/>
    </location>
</feature>
<reference evidence="4 5" key="1">
    <citation type="submission" date="2013-09" db="EMBL/GenBank/DDBJ databases">
        <authorList>
            <consortium name="DOE Joint Genome Institute"/>
            <person name="Klenk H.-P."/>
            <person name="Huntemann M."/>
            <person name="Han J."/>
            <person name="Chen A."/>
            <person name="Kyrpides N."/>
            <person name="Mavromatis K."/>
            <person name="Markowitz V."/>
            <person name="Palaniappan K."/>
            <person name="Ivanova N."/>
            <person name="Schaumberg A."/>
            <person name="Pati A."/>
            <person name="Liolios K."/>
            <person name="Nordberg H.P."/>
            <person name="Cantor M.N."/>
            <person name="Hua S.X."/>
            <person name="Woyke T."/>
        </authorList>
    </citation>
    <scope>NUCLEOTIDE SEQUENCE [LARGE SCALE GENOMIC DNA]</scope>
    <source>
        <strain evidence="4 5">DSM 14336</strain>
    </source>
</reference>